<dbReference type="SUPFAM" id="SSF52317">
    <property type="entry name" value="Class I glutamine amidotransferase-like"/>
    <property type="match status" value="1"/>
</dbReference>
<dbReference type="AlphaFoldDB" id="A0A6B9F6R8"/>
<name>A0A6B9F6R8_9EURY</name>
<dbReference type="GeneID" id="99243863"/>
<sequence length="344" mass="36242">MWLREVGKRLAVLLLTVAVVVAVASVGPTLLSSDDGGDETLQNPEYAPESVAPDPLPATGTIDVSGADPTTNGTVLIDRGHANRFSRADIEPLVDALIRQGFTVEFYSDGDLASRLEDADVFLVIDPGSEYLPGDVDDVRQFTGNGGHLVMVGEPDRTAISSSLLGTSIQNQESRLTTLASAYGMSVDTQYLYNQEHADGTFKHIVARPTGGGGVDGVERVTMYTAASVTTQRGTVLLRSAPNTHKSGSDEVTGEYPVAVRTENTVLLGDKTFLRGDRFNVADNEAFIAYLVEFMLDGDHQPAGGTEGDTGRTPTATPTATPTETPASTPTPTATPTPTPSDGD</sequence>
<dbReference type="EMBL" id="CP034345">
    <property type="protein sequence ID" value="QGX96088.1"/>
    <property type="molecule type" value="Genomic_DNA"/>
</dbReference>
<feature type="region of interest" description="Disordered" evidence="1">
    <location>
        <begin position="301"/>
        <end position="344"/>
    </location>
</feature>
<dbReference type="Proteomes" id="UP000428325">
    <property type="component" value="Chromosome"/>
</dbReference>
<proteinExistence type="predicted"/>
<dbReference type="KEGG" id="hra:EI982_15530"/>
<accession>A0A6B9F6R8</accession>
<feature type="domain" description="DUF4350" evidence="2">
    <location>
        <begin position="96"/>
        <end position="292"/>
    </location>
</feature>
<dbReference type="OrthoDB" id="239338at2157"/>
<dbReference type="InterPro" id="IPR025646">
    <property type="entry name" value="DUF4350"/>
</dbReference>
<feature type="compositionally biased region" description="Pro residues" evidence="1">
    <location>
        <begin position="333"/>
        <end position="344"/>
    </location>
</feature>
<dbReference type="RefSeq" id="WP_157690548.1">
    <property type="nucleotide sequence ID" value="NZ_CP034345.1"/>
</dbReference>
<dbReference type="InterPro" id="IPR029062">
    <property type="entry name" value="Class_I_gatase-like"/>
</dbReference>
<feature type="region of interest" description="Disordered" evidence="1">
    <location>
        <begin position="32"/>
        <end position="69"/>
    </location>
</feature>
<evidence type="ECO:0000259" key="2">
    <source>
        <dbReference type="Pfam" id="PF14258"/>
    </source>
</evidence>
<evidence type="ECO:0000313" key="3">
    <source>
        <dbReference type="EMBL" id="QGX96088.1"/>
    </source>
</evidence>
<reference evidence="3 4" key="1">
    <citation type="submission" date="2018-12" db="EMBL/GenBank/DDBJ databases">
        <title>Complete genome sequence of Haloplanus rallus MBLA0036.</title>
        <authorList>
            <person name="Nam Y.-d."/>
            <person name="Kang J."/>
            <person name="Chung W.-H."/>
            <person name="Park Y.S."/>
        </authorList>
    </citation>
    <scope>NUCLEOTIDE SEQUENCE [LARGE SCALE GENOMIC DNA]</scope>
    <source>
        <strain evidence="3 4">MBLA0036</strain>
    </source>
</reference>
<evidence type="ECO:0000313" key="4">
    <source>
        <dbReference type="Proteomes" id="UP000428325"/>
    </source>
</evidence>
<feature type="compositionally biased region" description="Low complexity" evidence="1">
    <location>
        <begin position="313"/>
        <end position="332"/>
    </location>
</feature>
<organism evidence="3 4">
    <name type="scientific">Haloplanus rallus</name>
    <dbReference type="NCBI Taxonomy" id="1816183"/>
    <lineage>
        <taxon>Archaea</taxon>
        <taxon>Methanobacteriati</taxon>
        <taxon>Methanobacteriota</taxon>
        <taxon>Stenosarchaea group</taxon>
        <taxon>Halobacteria</taxon>
        <taxon>Halobacteriales</taxon>
        <taxon>Haloferacaceae</taxon>
        <taxon>Haloplanus</taxon>
    </lineage>
</organism>
<protein>
    <recommendedName>
        <fullName evidence="2">DUF4350 domain-containing protein</fullName>
    </recommendedName>
</protein>
<evidence type="ECO:0000256" key="1">
    <source>
        <dbReference type="SAM" id="MobiDB-lite"/>
    </source>
</evidence>
<gene>
    <name evidence="3" type="ORF">EI982_15530</name>
</gene>
<dbReference type="Pfam" id="PF14258">
    <property type="entry name" value="DUF4350"/>
    <property type="match status" value="1"/>
</dbReference>
<keyword evidence="4" id="KW-1185">Reference proteome</keyword>